<evidence type="ECO:0000313" key="1">
    <source>
        <dbReference type="EMBL" id="SIA10892.1"/>
    </source>
</evidence>
<sequence length="149" mass="17333">MLGINALDYFLGLPGRTWTQFLEHFDSMCQELGTRCWEKAATDPQLRRRVEEMDADQIRELREQSTSEPHYGYTPIVRELRNLCDQLIANRGQSGGATARDLSFMPRPEMVGDLINERESELVRADLDETIAEAHASWERMQSDEWEVW</sequence>
<dbReference type="EMBL" id="FSHM01000001">
    <property type="protein sequence ID" value="SIA10892.1"/>
    <property type="molecule type" value="Genomic_DNA"/>
</dbReference>
<organism evidence="1 2">
    <name type="scientific">Mycobacteroides abscessus subsp. abscessus</name>
    <dbReference type="NCBI Taxonomy" id="1185650"/>
    <lineage>
        <taxon>Bacteria</taxon>
        <taxon>Bacillati</taxon>
        <taxon>Actinomycetota</taxon>
        <taxon>Actinomycetes</taxon>
        <taxon>Mycobacteriales</taxon>
        <taxon>Mycobacteriaceae</taxon>
        <taxon>Mycobacteroides</taxon>
        <taxon>Mycobacteroides abscessus</taxon>
    </lineage>
</organism>
<proteinExistence type="predicted"/>
<reference evidence="1 2" key="1">
    <citation type="submission" date="2016-11" db="EMBL/GenBank/DDBJ databases">
        <authorList>
            <consortium name="Pathogen Informatics"/>
        </authorList>
    </citation>
    <scope>NUCLEOTIDE SEQUENCE [LARGE SCALE GENOMIC DNA]</scope>
    <source>
        <strain evidence="1 2">104</strain>
    </source>
</reference>
<comment type="caution">
    <text evidence="1">The sequence shown here is derived from an EMBL/GenBank/DDBJ whole genome shotgun (WGS) entry which is preliminary data.</text>
</comment>
<dbReference type="Proteomes" id="UP000185210">
    <property type="component" value="Unassembled WGS sequence"/>
</dbReference>
<evidence type="ECO:0000313" key="2">
    <source>
        <dbReference type="Proteomes" id="UP000185210"/>
    </source>
</evidence>
<accession>A0AB38CSN0</accession>
<protein>
    <submittedName>
        <fullName evidence="1">Uncharacterized protein</fullName>
    </submittedName>
</protein>
<dbReference type="AlphaFoldDB" id="A0AB38CSN0"/>
<name>A0AB38CSN0_9MYCO</name>
<dbReference type="RefSeq" id="WP_052584150.1">
    <property type="nucleotide sequence ID" value="NZ_FSFL01000026.1"/>
</dbReference>
<gene>
    <name evidence="1" type="ORF">SAMEA2070301_00265</name>
</gene>